<keyword evidence="4" id="KW-0274">FAD</keyword>
<proteinExistence type="inferred from homology"/>
<name>A0A154QK21_9GAMM</name>
<dbReference type="PRINTS" id="PR00411">
    <property type="entry name" value="PNDRDTASEI"/>
</dbReference>
<dbReference type="Proteomes" id="UP000076131">
    <property type="component" value="Unassembled WGS sequence"/>
</dbReference>
<keyword evidence="5" id="KW-0560">Oxidoreductase</keyword>
<evidence type="ECO:0000256" key="3">
    <source>
        <dbReference type="ARBA" id="ARBA00022630"/>
    </source>
</evidence>
<gene>
    <name evidence="7" type="ORF">RHOFW104T7_08755</name>
</gene>
<dbReference type="RefSeq" id="WP_008433841.1">
    <property type="nucleotide sequence ID" value="NZ_LVJS01000028.1"/>
</dbReference>
<comment type="similarity">
    <text evidence="2">Belongs to the NADH dehydrogenase family.</text>
</comment>
<dbReference type="AlphaFoldDB" id="A0A154QK21"/>
<dbReference type="Gene3D" id="3.50.50.100">
    <property type="match status" value="1"/>
</dbReference>
<evidence type="ECO:0000256" key="2">
    <source>
        <dbReference type="ARBA" id="ARBA00005272"/>
    </source>
</evidence>
<protein>
    <submittedName>
        <fullName evidence="7">NADH dehydrogenase</fullName>
    </submittedName>
</protein>
<dbReference type="eggNOG" id="COG1252">
    <property type="taxonomic scope" value="Bacteria"/>
</dbReference>
<dbReference type="EMBL" id="LVJS01000028">
    <property type="protein sequence ID" value="KZC24371.1"/>
    <property type="molecule type" value="Genomic_DNA"/>
</dbReference>
<dbReference type="InterPro" id="IPR036188">
    <property type="entry name" value="FAD/NAD-bd_sf"/>
</dbReference>
<dbReference type="Pfam" id="PF07992">
    <property type="entry name" value="Pyr_redox_2"/>
    <property type="match status" value="1"/>
</dbReference>
<dbReference type="SUPFAM" id="SSF51905">
    <property type="entry name" value="FAD/NAD(P)-binding domain"/>
    <property type="match status" value="1"/>
</dbReference>
<evidence type="ECO:0000256" key="5">
    <source>
        <dbReference type="ARBA" id="ARBA00023002"/>
    </source>
</evidence>
<comment type="cofactor">
    <cofactor evidence="1">
        <name>FAD</name>
        <dbReference type="ChEBI" id="CHEBI:57692"/>
    </cofactor>
</comment>
<evidence type="ECO:0000256" key="1">
    <source>
        <dbReference type="ARBA" id="ARBA00001974"/>
    </source>
</evidence>
<organism evidence="7 8">
    <name type="scientific">Rhodanobacter thiooxydans</name>
    <dbReference type="NCBI Taxonomy" id="416169"/>
    <lineage>
        <taxon>Bacteria</taxon>
        <taxon>Pseudomonadati</taxon>
        <taxon>Pseudomonadota</taxon>
        <taxon>Gammaproteobacteria</taxon>
        <taxon>Lysobacterales</taxon>
        <taxon>Rhodanobacteraceae</taxon>
        <taxon>Rhodanobacter</taxon>
    </lineage>
</organism>
<accession>A0A154QK21</accession>
<dbReference type="PANTHER" id="PTHR42913:SF3">
    <property type="entry name" value="64 KDA MITOCHONDRIAL NADH DEHYDROGENASE (EUROFUNG)"/>
    <property type="match status" value="1"/>
</dbReference>
<evidence type="ECO:0000259" key="6">
    <source>
        <dbReference type="Pfam" id="PF07992"/>
    </source>
</evidence>
<dbReference type="InterPro" id="IPR023753">
    <property type="entry name" value="FAD/NAD-binding_dom"/>
</dbReference>
<comment type="caution">
    <text evidence="7">The sequence shown here is derived from an EMBL/GenBank/DDBJ whole genome shotgun (WGS) entry which is preliminary data.</text>
</comment>
<keyword evidence="3" id="KW-0285">Flavoprotein</keyword>
<evidence type="ECO:0000313" key="7">
    <source>
        <dbReference type="EMBL" id="KZC24371.1"/>
    </source>
</evidence>
<dbReference type="PANTHER" id="PTHR42913">
    <property type="entry name" value="APOPTOSIS-INDUCING FACTOR 1"/>
    <property type="match status" value="1"/>
</dbReference>
<feature type="domain" description="FAD/NAD(P)-binding" evidence="6">
    <location>
        <begin position="4"/>
        <end position="336"/>
    </location>
</feature>
<dbReference type="PRINTS" id="PR00368">
    <property type="entry name" value="FADPNR"/>
</dbReference>
<sequence>MMHRIVIVGGGAGGLELATRLGHALGKPGRASVTLVDGNLTHIWKPLLHEVAAGVLDAATEELSYAAQARWNHFRFVAGRMAGLDRARRVIRLAAWRGEHSGVQTPAVELGYDTLVIAVGSIGNDFGTPGIAEHCIFLDSVAQAEDLRQNMLERHISRVAQGIDTALRIAVVGGGATGVELCAELLDANRTLAHYQSRKEGLEHLDITLLEAGPRLLPALPERISRGVRENLQQMGITVRTATAVKHADASGLYDAGGKLLPSDVMVWAAGVRAPAFLREIDGLETNRNDQLAVLPTLQTTRDPDVFALGDCAACPRGGGASGNVPALAQAAHQQATLLVGNLRRRLDGKPLQDYRFQDRGTLISLASYNAFGKLFGNRVIEGRLAHFFYASLYRMHQSALYGPWRTSRKLLGDAIARNTRPLLKLH</sequence>
<evidence type="ECO:0000256" key="4">
    <source>
        <dbReference type="ARBA" id="ARBA00022827"/>
    </source>
</evidence>
<dbReference type="GO" id="GO:0019646">
    <property type="term" value="P:aerobic electron transport chain"/>
    <property type="evidence" value="ECO:0007669"/>
    <property type="project" value="TreeGrafter"/>
</dbReference>
<keyword evidence="8" id="KW-1185">Reference proteome</keyword>
<reference evidence="7 8" key="1">
    <citation type="journal article" date="2016" name="MBio">
        <title>Lateral Gene Transfer in a Heavy Metal-Contaminated-Groundwater Microbial Community.</title>
        <authorList>
            <person name="Hemme C.L."/>
            <person name="Green S.J."/>
            <person name="Rishishwar L."/>
            <person name="Prakash O."/>
            <person name="Pettenato A."/>
            <person name="Chakraborty R."/>
            <person name="Deutschbauer A.M."/>
            <person name="Van Nostrand J.D."/>
            <person name="Wu L."/>
            <person name="He Z."/>
            <person name="Jordan I.K."/>
            <person name="Hazen T.C."/>
            <person name="Arkin A.P."/>
            <person name="Kostka J.E."/>
            <person name="Zhou J."/>
        </authorList>
    </citation>
    <scope>NUCLEOTIDE SEQUENCE [LARGE SCALE GENOMIC DNA]</scope>
    <source>
        <strain evidence="7 8">FW104-T7</strain>
    </source>
</reference>
<evidence type="ECO:0000313" key="8">
    <source>
        <dbReference type="Proteomes" id="UP000076131"/>
    </source>
</evidence>
<dbReference type="GO" id="GO:0003955">
    <property type="term" value="F:NAD(P)H dehydrogenase (quinone) activity"/>
    <property type="evidence" value="ECO:0007669"/>
    <property type="project" value="TreeGrafter"/>
</dbReference>
<dbReference type="STRING" id="416169.RHOFW104T7_08755"/>
<dbReference type="InterPro" id="IPR051169">
    <property type="entry name" value="NADH-Q_oxidoreductase"/>
</dbReference>